<dbReference type="Pfam" id="PF12666">
    <property type="entry name" value="PrgI"/>
    <property type="match status" value="1"/>
</dbReference>
<gene>
    <name evidence="2" type="ORF">CAFE_21320</name>
</gene>
<keyword evidence="3" id="KW-1185">Reference proteome</keyword>
<protein>
    <submittedName>
        <fullName evidence="2">PrgI family protein</fullName>
    </submittedName>
</protein>
<accession>A0A6N8I123</accession>
<feature type="transmembrane region" description="Helical" evidence="1">
    <location>
        <begin position="49"/>
        <end position="71"/>
    </location>
</feature>
<keyword evidence="1" id="KW-0812">Transmembrane</keyword>
<evidence type="ECO:0000313" key="2">
    <source>
        <dbReference type="EMBL" id="MVB11417.1"/>
    </source>
</evidence>
<dbReference type="AlphaFoldDB" id="A0A6N8I123"/>
<dbReference type="RefSeq" id="WP_156990650.1">
    <property type="nucleotide sequence ID" value="NZ_VWXL01000058.1"/>
</dbReference>
<feature type="transmembrane region" description="Helical" evidence="1">
    <location>
        <begin position="26"/>
        <end position="43"/>
    </location>
</feature>
<dbReference type="Proteomes" id="UP000469440">
    <property type="component" value="Unassembled WGS sequence"/>
</dbReference>
<keyword evidence="1" id="KW-0472">Membrane</keyword>
<keyword evidence="1" id="KW-1133">Transmembrane helix</keyword>
<evidence type="ECO:0000313" key="3">
    <source>
        <dbReference type="Proteomes" id="UP000469440"/>
    </source>
</evidence>
<proteinExistence type="predicted"/>
<dbReference type="EMBL" id="VWXL01000058">
    <property type="protein sequence ID" value="MVB11417.1"/>
    <property type="molecule type" value="Genomic_DNA"/>
</dbReference>
<reference evidence="2 3" key="1">
    <citation type="submission" date="2019-09" db="EMBL/GenBank/DDBJ databases">
        <title>Genome sequence of Clostridium sp. EA1.</title>
        <authorList>
            <person name="Poehlein A."/>
            <person name="Bengelsdorf F.R."/>
            <person name="Daniel R."/>
        </authorList>
    </citation>
    <scope>NUCLEOTIDE SEQUENCE [LARGE SCALE GENOMIC DNA]</scope>
    <source>
        <strain evidence="2 3">EA1</strain>
    </source>
</reference>
<dbReference type="InterPro" id="IPR024414">
    <property type="entry name" value="Uncharacterised_PrgI"/>
</dbReference>
<sequence>MAYVPVPKDLTAVKTKVLFNLTKRQLVCFSGGALVGVPLFFLLKGPAGFSAGAASLCMVLIMLPFFLMAVYEKNGLPMEKIVRNIARVLFLRPKQRPYQTNNYYAVLARQSQLDKEVRRIVSKKAKTGHEIIVPRRKAPDRSRRRKSTADR</sequence>
<name>A0A6N8I123_9FIRM</name>
<organism evidence="2 3">
    <name type="scientific">Caproicibacter fermentans</name>
    <dbReference type="NCBI Taxonomy" id="2576756"/>
    <lineage>
        <taxon>Bacteria</taxon>
        <taxon>Bacillati</taxon>
        <taxon>Bacillota</taxon>
        <taxon>Clostridia</taxon>
        <taxon>Eubacteriales</taxon>
        <taxon>Acutalibacteraceae</taxon>
        <taxon>Caproicibacter</taxon>
    </lineage>
</organism>
<dbReference type="OrthoDB" id="9790748at2"/>
<comment type="caution">
    <text evidence="2">The sequence shown here is derived from an EMBL/GenBank/DDBJ whole genome shotgun (WGS) entry which is preliminary data.</text>
</comment>
<evidence type="ECO:0000256" key="1">
    <source>
        <dbReference type="SAM" id="Phobius"/>
    </source>
</evidence>